<feature type="non-terminal residue" evidence="1">
    <location>
        <position position="109"/>
    </location>
</feature>
<name>A0A4V3SGK2_OPIFE</name>
<organism evidence="1 2">
    <name type="scientific">Opisthorchis felineus</name>
    <dbReference type="NCBI Taxonomy" id="147828"/>
    <lineage>
        <taxon>Eukaryota</taxon>
        <taxon>Metazoa</taxon>
        <taxon>Spiralia</taxon>
        <taxon>Lophotrochozoa</taxon>
        <taxon>Platyhelminthes</taxon>
        <taxon>Trematoda</taxon>
        <taxon>Digenea</taxon>
        <taxon>Opisthorchiida</taxon>
        <taxon>Opisthorchiata</taxon>
        <taxon>Opisthorchiidae</taxon>
        <taxon>Opisthorchis</taxon>
    </lineage>
</organism>
<proteinExistence type="predicted"/>
<reference evidence="1 2" key="1">
    <citation type="journal article" date="2019" name="BMC Genomics">
        <title>New insights from Opisthorchis felineus genome: update on genomics of the epidemiologically important liver flukes.</title>
        <authorList>
            <person name="Ershov N.I."/>
            <person name="Mordvinov V.A."/>
            <person name="Prokhortchouk E.B."/>
            <person name="Pakharukova M.Y."/>
            <person name="Gunbin K.V."/>
            <person name="Ustyantsev K."/>
            <person name="Genaev M.A."/>
            <person name="Blinov A.G."/>
            <person name="Mazur A."/>
            <person name="Boulygina E."/>
            <person name="Tsygankova S."/>
            <person name="Khrameeva E."/>
            <person name="Chekanov N."/>
            <person name="Fan G."/>
            <person name="Xiao A."/>
            <person name="Zhang H."/>
            <person name="Xu X."/>
            <person name="Yang H."/>
            <person name="Solovyev V."/>
            <person name="Lee S.M."/>
            <person name="Liu X."/>
            <person name="Afonnikov D.A."/>
            <person name="Skryabin K.G."/>
        </authorList>
    </citation>
    <scope>NUCLEOTIDE SEQUENCE [LARGE SCALE GENOMIC DNA]</scope>
    <source>
        <strain evidence="1">AK-0245</strain>
        <tissue evidence="1">Whole organism</tissue>
    </source>
</reference>
<dbReference type="EMBL" id="SJOL01003476">
    <property type="protein sequence ID" value="TGZ72654.1"/>
    <property type="molecule type" value="Genomic_DNA"/>
</dbReference>
<evidence type="ECO:0000313" key="1">
    <source>
        <dbReference type="EMBL" id="TGZ72654.1"/>
    </source>
</evidence>
<evidence type="ECO:0000313" key="2">
    <source>
        <dbReference type="Proteomes" id="UP000308267"/>
    </source>
</evidence>
<keyword evidence="2" id="KW-1185">Reference proteome</keyword>
<sequence>MSNTRPCGADFHFASYHRQHPIDVKGAGKTKHTTAYSSQDCIILRKSLQPRNPLNQTSGKFPLSACPQYCIERCITRQHQNGSTSAYAKPQETAADLRNLSHLELARFP</sequence>
<accession>A0A4V3SGK2</accession>
<dbReference type="Proteomes" id="UP000308267">
    <property type="component" value="Unassembled WGS sequence"/>
</dbReference>
<protein>
    <submittedName>
        <fullName evidence="1">Uncharacterized protein</fullName>
    </submittedName>
</protein>
<dbReference type="AlphaFoldDB" id="A0A4V3SGK2"/>
<comment type="caution">
    <text evidence="1">The sequence shown here is derived from an EMBL/GenBank/DDBJ whole genome shotgun (WGS) entry which is preliminary data.</text>
</comment>
<gene>
    <name evidence="1" type="ORF">CRM22_001966</name>
</gene>